<gene>
    <name evidence="8" type="ORF">GCM10007939_05130</name>
</gene>
<keyword evidence="9" id="KW-1185">Reference proteome</keyword>
<keyword evidence="5" id="KW-0732">Signal</keyword>
<keyword evidence="2" id="KW-1134">Transmembrane beta strand</keyword>
<evidence type="ECO:0000259" key="6">
    <source>
        <dbReference type="Pfam" id="PF01103"/>
    </source>
</evidence>
<dbReference type="PANTHER" id="PTHR12815">
    <property type="entry name" value="SORTING AND ASSEMBLY MACHINERY SAMM50 PROTEIN FAMILY MEMBER"/>
    <property type="match status" value="1"/>
</dbReference>
<evidence type="ECO:0000256" key="5">
    <source>
        <dbReference type="SAM" id="SignalP"/>
    </source>
</evidence>
<evidence type="ECO:0000313" key="8">
    <source>
        <dbReference type="EMBL" id="GLQ34230.1"/>
    </source>
</evidence>
<dbReference type="Pfam" id="PF07244">
    <property type="entry name" value="POTRA"/>
    <property type="match status" value="1"/>
</dbReference>
<proteinExistence type="predicted"/>
<keyword evidence="3" id="KW-0812">Transmembrane</keyword>
<dbReference type="Pfam" id="PF01103">
    <property type="entry name" value="Omp85"/>
    <property type="match status" value="1"/>
</dbReference>
<dbReference type="InterPro" id="IPR000184">
    <property type="entry name" value="Bac_surfAg_D15"/>
</dbReference>
<evidence type="ECO:0000259" key="7">
    <source>
        <dbReference type="Pfam" id="PF07244"/>
    </source>
</evidence>
<evidence type="ECO:0000256" key="3">
    <source>
        <dbReference type="ARBA" id="ARBA00022692"/>
    </source>
</evidence>
<comment type="caution">
    <text evidence="8">The sequence shown here is derived from an EMBL/GenBank/DDBJ whole genome shotgun (WGS) entry which is preliminary data.</text>
</comment>
<comment type="subcellular location">
    <subcellularLocation>
        <location evidence="1">Membrane</location>
    </subcellularLocation>
</comment>
<dbReference type="EMBL" id="BSNN01000002">
    <property type="protein sequence ID" value="GLQ34230.1"/>
    <property type="molecule type" value="Genomic_DNA"/>
</dbReference>
<evidence type="ECO:0000313" key="9">
    <source>
        <dbReference type="Proteomes" id="UP001156694"/>
    </source>
</evidence>
<organism evidence="8 9">
    <name type="scientific">Amylibacter marinus</name>
    <dbReference type="NCBI Taxonomy" id="1475483"/>
    <lineage>
        <taxon>Bacteria</taxon>
        <taxon>Pseudomonadati</taxon>
        <taxon>Pseudomonadota</taxon>
        <taxon>Alphaproteobacteria</taxon>
        <taxon>Rhodobacterales</taxon>
        <taxon>Paracoccaceae</taxon>
        <taxon>Amylibacter</taxon>
    </lineage>
</organism>
<name>A0ABQ5VSC4_9RHOB</name>
<keyword evidence="4" id="KW-0472">Membrane</keyword>
<feature type="chain" id="PRO_5046850559" evidence="5">
    <location>
        <begin position="26"/>
        <end position="595"/>
    </location>
</feature>
<feature type="domain" description="Bacterial surface antigen (D15)" evidence="6">
    <location>
        <begin position="300"/>
        <end position="595"/>
    </location>
</feature>
<dbReference type="InterPro" id="IPR010827">
    <property type="entry name" value="BamA/TamA_POTRA"/>
</dbReference>
<accession>A0ABQ5VSC4</accession>
<dbReference type="RefSeq" id="WP_284375920.1">
    <property type="nucleotide sequence ID" value="NZ_BSNN01000002.1"/>
</dbReference>
<feature type="signal peptide" evidence="5">
    <location>
        <begin position="1"/>
        <end position="25"/>
    </location>
</feature>
<reference evidence="9" key="1">
    <citation type="journal article" date="2019" name="Int. J. Syst. Evol. Microbiol.">
        <title>The Global Catalogue of Microorganisms (GCM) 10K type strain sequencing project: providing services to taxonomists for standard genome sequencing and annotation.</title>
        <authorList>
            <consortium name="The Broad Institute Genomics Platform"/>
            <consortium name="The Broad Institute Genome Sequencing Center for Infectious Disease"/>
            <person name="Wu L."/>
            <person name="Ma J."/>
        </authorList>
    </citation>
    <scope>NUCLEOTIDE SEQUENCE [LARGE SCALE GENOMIC DNA]</scope>
    <source>
        <strain evidence="9">NBRC 110140</strain>
    </source>
</reference>
<dbReference type="Proteomes" id="UP001156694">
    <property type="component" value="Unassembled WGS sequence"/>
</dbReference>
<dbReference type="Gene3D" id="2.40.160.50">
    <property type="entry name" value="membrane protein fhac: a member of the omp85/tpsb transporter family"/>
    <property type="match status" value="1"/>
</dbReference>
<dbReference type="Gene3D" id="3.10.20.310">
    <property type="entry name" value="membrane protein fhac"/>
    <property type="match status" value="1"/>
</dbReference>
<evidence type="ECO:0000256" key="2">
    <source>
        <dbReference type="ARBA" id="ARBA00022452"/>
    </source>
</evidence>
<evidence type="ECO:0000256" key="4">
    <source>
        <dbReference type="ARBA" id="ARBA00023136"/>
    </source>
</evidence>
<dbReference type="PANTHER" id="PTHR12815:SF18">
    <property type="entry name" value="SORTING AND ASSEMBLY MACHINERY COMPONENT 50 HOMOLOG"/>
    <property type="match status" value="1"/>
</dbReference>
<sequence>MRFHVAAICRVLGGAWLALGSPVGAQSLEFDVDAPADVQEQVRNVSVLIQSLRDSSVDDEQIITSARSDYARILSVLYENGYYAGEISIRVDGREVAGITPLERVSGIESVEIRVTSGAQFHFGRADITPRAPRAPRQGGFRSGAIARSVAVQEGLDEALSAWKQQGYPLVHVVDQTLVAQHKTQILDVLIRLDPGGRARFGRLNIQGHSRMRENRVRKIAGLVSGEIYSTSALNRAAQRLRDTGIFSSVVFEEADHLNADASYDITLIVEEAKLRRIEAGATLSNVEGLKFEGDWLHRNVLGGGEQVKFGLTAAGIGGETEGIDYSANLQVLRPATLSADTNATVEFSILRQNEPEYILRSRSVSVRFDHYISEKLSAGIALNYVDANSFDIYGERDFSVVSLPLGITYDGRDSKTSSTSGAYVALSARPFYGRGNGGFGLQAGFDGRIYRALGSNVVLAARAQASSIYSSELSEVSPDYLLYSGGGNTVRGQDYQALGVEVDGLGKSGGLSYAGASVEIRFGLWDSIGGIVFADYGYVGSTSQLLGAGAGHSGAGIGLRYETGLGPIRLDIGAPLGRDDPDSLKFYLGVGQAF</sequence>
<dbReference type="InterPro" id="IPR039910">
    <property type="entry name" value="D15-like"/>
</dbReference>
<protein>
    <submittedName>
        <fullName evidence="8">Outer membrane protein assembly factor</fullName>
    </submittedName>
</protein>
<feature type="domain" description="POTRA" evidence="7">
    <location>
        <begin position="200"/>
        <end position="272"/>
    </location>
</feature>
<evidence type="ECO:0000256" key="1">
    <source>
        <dbReference type="ARBA" id="ARBA00004370"/>
    </source>
</evidence>